<dbReference type="EMBL" id="JBHXPM010000001">
    <property type="protein sequence ID" value="MFD3954586.1"/>
    <property type="molecule type" value="Genomic_DNA"/>
</dbReference>
<dbReference type="RefSeq" id="WP_141760896.1">
    <property type="nucleotide sequence ID" value="NZ_JBHVRE010000006.1"/>
</dbReference>
<comment type="caution">
    <text evidence="2">The sequence shown here is derived from an EMBL/GenBank/DDBJ whole genome shotgun (WGS) entry which is preliminary data.</text>
</comment>
<accession>A0ABW6DL77</accession>
<dbReference type="Proteomes" id="UP001598300">
    <property type="component" value="Unassembled WGS sequence"/>
</dbReference>
<proteinExistence type="predicted"/>
<organism evidence="2 3">
    <name type="scientific">Streptomyces bacillaris</name>
    <dbReference type="NCBI Taxonomy" id="68179"/>
    <lineage>
        <taxon>Bacteria</taxon>
        <taxon>Bacillati</taxon>
        <taxon>Actinomycetota</taxon>
        <taxon>Actinomycetes</taxon>
        <taxon>Kitasatosporales</taxon>
        <taxon>Streptomycetaceae</taxon>
        <taxon>Streptomyces</taxon>
    </lineage>
</organism>
<evidence type="ECO:0000313" key="3">
    <source>
        <dbReference type="Proteomes" id="UP001598300"/>
    </source>
</evidence>
<reference evidence="2 3" key="1">
    <citation type="submission" date="2024-09" db="EMBL/GenBank/DDBJ databases">
        <title>The Natural Products Discovery Center: Release of the First 8490 Sequenced Strains for Exploring Actinobacteria Biosynthetic Diversity.</title>
        <authorList>
            <person name="Kalkreuter E."/>
            <person name="Kautsar S.A."/>
            <person name="Yang D."/>
            <person name="Bader C.D."/>
            <person name="Teijaro C.N."/>
            <person name="Fluegel L."/>
            <person name="Davis C.M."/>
            <person name="Simpson J.R."/>
            <person name="Lauterbach L."/>
            <person name="Steele A.D."/>
            <person name="Gui C."/>
            <person name="Meng S."/>
            <person name="Li G."/>
            <person name="Viehrig K."/>
            <person name="Ye F."/>
            <person name="Su P."/>
            <person name="Kiefer A.F."/>
            <person name="Nichols A."/>
            <person name="Cepeda A.J."/>
            <person name="Yan W."/>
            <person name="Fan B."/>
            <person name="Jiang Y."/>
            <person name="Adhikari A."/>
            <person name="Zheng C.-J."/>
            <person name="Schuster L."/>
            <person name="Cowan T.M."/>
            <person name="Smanski M.J."/>
            <person name="Chevrette M.G."/>
            <person name="De Carvalho L.P.S."/>
            <person name="Shen B."/>
        </authorList>
    </citation>
    <scope>NUCLEOTIDE SEQUENCE [LARGE SCALE GENOMIC DNA]</scope>
    <source>
        <strain evidence="2 3">NPDC058584</strain>
    </source>
</reference>
<evidence type="ECO:0000256" key="1">
    <source>
        <dbReference type="SAM" id="MobiDB-lite"/>
    </source>
</evidence>
<feature type="region of interest" description="Disordered" evidence="1">
    <location>
        <begin position="52"/>
        <end position="73"/>
    </location>
</feature>
<evidence type="ECO:0000313" key="2">
    <source>
        <dbReference type="EMBL" id="MFD3954586.1"/>
    </source>
</evidence>
<name>A0ABW6DL77_9ACTN</name>
<keyword evidence="3" id="KW-1185">Reference proteome</keyword>
<sequence length="114" mass="11932">MSSAVGATAAALLDEAASLGRVDHFNTGRKPLAALEVSGTARLQLVMTVARRNDPDTENNPAPPFAAQNLSTRRAETSCGGHRYLAARSAALQGCGIRKEFAGYDPAFSDNLGE</sequence>
<gene>
    <name evidence="2" type="ORF">ACFWR3_00695</name>
</gene>
<protein>
    <submittedName>
        <fullName evidence="2">Uncharacterized protein</fullName>
    </submittedName>
</protein>